<evidence type="ECO:0000259" key="5">
    <source>
        <dbReference type="Pfam" id="PF01323"/>
    </source>
</evidence>
<keyword evidence="2" id="KW-0560">Oxidoreductase</keyword>
<evidence type="ECO:0000256" key="3">
    <source>
        <dbReference type="ARBA" id="ARBA00023157"/>
    </source>
</evidence>
<keyword evidence="4" id="KW-0676">Redox-active center</keyword>
<dbReference type="InterPro" id="IPR001853">
    <property type="entry name" value="DSBA-like_thioredoxin_dom"/>
</dbReference>
<feature type="domain" description="DSBA-like thioredoxin" evidence="5">
    <location>
        <begin position="3"/>
        <end position="190"/>
    </location>
</feature>
<dbReference type="PANTHER" id="PTHR13887">
    <property type="entry name" value="GLUTATHIONE S-TRANSFERASE KAPPA"/>
    <property type="match status" value="1"/>
</dbReference>
<name>A0ABS8G8R5_9ALTE</name>
<reference evidence="6 7" key="1">
    <citation type="submission" date="2021-10" db="EMBL/GenBank/DDBJ databases">
        <title>Draft genome of Aestuariibacter halophilus JC2043.</title>
        <authorList>
            <person name="Emsley S.A."/>
            <person name="Pfannmuller K.M."/>
            <person name="Ushijima B."/>
            <person name="Saw J.H."/>
            <person name="Videau P."/>
        </authorList>
    </citation>
    <scope>NUCLEOTIDE SEQUENCE [LARGE SCALE GENOMIC DNA]</scope>
    <source>
        <strain evidence="6 7">JC2043</strain>
    </source>
</reference>
<evidence type="ECO:0000313" key="6">
    <source>
        <dbReference type="EMBL" id="MCC2616089.1"/>
    </source>
</evidence>
<dbReference type="Gene3D" id="3.40.30.10">
    <property type="entry name" value="Glutaredoxin"/>
    <property type="match status" value="1"/>
</dbReference>
<comment type="caution">
    <text evidence="6">The sequence shown here is derived from an EMBL/GenBank/DDBJ whole genome shotgun (WGS) entry which is preliminary data.</text>
</comment>
<evidence type="ECO:0000313" key="7">
    <source>
        <dbReference type="Proteomes" id="UP001520878"/>
    </source>
</evidence>
<keyword evidence="1" id="KW-0732">Signal</keyword>
<organism evidence="6 7">
    <name type="scientific">Fluctibacter halophilus</name>
    <dbReference type="NCBI Taxonomy" id="226011"/>
    <lineage>
        <taxon>Bacteria</taxon>
        <taxon>Pseudomonadati</taxon>
        <taxon>Pseudomonadota</taxon>
        <taxon>Gammaproteobacteria</taxon>
        <taxon>Alteromonadales</taxon>
        <taxon>Alteromonadaceae</taxon>
        <taxon>Fluctibacter</taxon>
    </lineage>
</organism>
<evidence type="ECO:0000256" key="1">
    <source>
        <dbReference type="ARBA" id="ARBA00022729"/>
    </source>
</evidence>
<evidence type="ECO:0000256" key="4">
    <source>
        <dbReference type="ARBA" id="ARBA00023284"/>
    </source>
</evidence>
<gene>
    <name evidence="6" type="ORF">LJ739_07535</name>
</gene>
<dbReference type="Proteomes" id="UP001520878">
    <property type="component" value="Unassembled WGS sequence"/>
</dbReference>
<sequence length="220" mass="25018">MHTLEFFHDAVCGWCYLQSPRLREVVTSLDDNITVIHRSFVLQRNRQEMIARFGSMERAKSDILGHWQQCKLHAEQPERINIDGMRKASFEYPSGYAAALAAKAAEHLGGQKGHWDYFDRVQTAHLRDNLNIANHTVLECLAEDMGHNRLRFRELMRSEAVREAVDQDNARAKSIGVLTIPSILVNGTRLISQTLTSEQLTAVLTHLFTESPAGERHETV</sequence>
<dbReference type="PANTHER" id="PTHR13887:SF14">
    <property type="entry name" value="DISULFIDE BOND FORMATION PROTEIN D"/>
    <property type="match status" value="1"/>
</dbReference>
<dbReference type="InterPro" id="IPR036249">
    <property type="entry name" value="Thioredoxin-like_sf"/>
</dbReference>
<dbReference type="EMBL" id="JAJEWP010000001">
    <property type="protein sequence ID" value="MCC2616089.1"/>
    <property type="molecule type" value="Genomic_DNA"/>
</dbReference>
<keyword evidence="3" id="KW-1015">Disulfide bond</keyword>
<proteinExistence type="predicted"/>
<accession>A0ABS8G8R5</accession>
<dbReference type="RefSeq" id="WP_229158740.1">
    <property type="nucleotide sequence ID" value="NZ_JAJEWP010000001.1"/>
</dbReference>
<evidence type="ECO:0000256" key="2">
    <source>
        <dbReference type="ARBA" id="ARBA00023002"/>
    </source>
</evidence>
<keyword evidence="7" id="KW-1185">Reference proteome</keyword>
<dbReference type="Pfam" id="PF01323">
    <property type="entry name" value="DSBA"/>
    <property type="match status" value="1"/>
</dbReference>
<protein>
    <submittedName>
        <fullName evidence="6">DsbA family protein</fullName>
    </submittedName>
</protein>
<dbReference type="SUPFAM" id="SSF52833">
    <property type="entry name" value="Thioredoxin-like"/>
    <property type="match status" value="1"/>
</dbReference>